<name>A0A6J7JRU3_9ZZZZ</name>
<sequence>MSSPGVWMHHLELHSPAEVDDEVRDRLQDAYDAAR</sequence>
<organism evidence="1">
    <name type="scientific">freshwater metagenome</name>
    <dbReference type="NCBI Taxonomy" id="449393"/>
    <lineage>
        <taxon>unclassified sequences</taxon>
        <taxon>metagenomes</taxon>
        <taxon>ecological metagenomes</taxon>
    </lineage>
</organism>
<reference evidence="1" key="1">
    <citation type="submission" date="2020-05" db="EMBL/GenBank/DDBJ databases">
        <authorList>
            <person name="Chiriac C."/>
            <person name="Salcher M."/>
            <person name="Ghai R."/>
            <person name="Kavagutti S V."/>
        </authorList>
    </citation>
    <scope>NUCLEOTIDE SEQUENCE</scope>
</reference>
<accession>A0A6J7JRU3</accession>
<evidence type="ECO:0000313" key="1">
    <source>
        <dbReference type="EMBL" id="CAB4946488.1"/>
    </source>
</evidence>
<proteinExistence type="predicted"/>
<gene>
    <name evidence="1" type="ORF">UFOPK3662_02262</name>
</gene>
<dbReference type="AlphaFoldDB" id="A0A6J7JRU3"/>
<protein>
    <submittedName>
        <fullName evidence="1">Unannotated protein</fullName>
    </submittedName>
</protein>
<dbReference type="EMBL" id="CAFBMW010000018">
    <property type="protein sequence ID" value="CAB4946488.1"/>
    <property type="molecule type" value="Genomic_DNA"/>
</dbReference>